<keyword evidence="6" id="KW-1185">Reference proteome</keyword>
<gene>
    <name evidence="5" type="primary">msmR_2</name>
    <name evidence="5" type="ORF">SCO02_24010</name>
</gene>
<dbReference type="GO" id="GO:0003700">
    <property type="term" value="F:DNA-binding transcription factor activity"/>
    <property type="evidence" value="ECO:0007669"/>
    <property type="project" value="InterPro"/>
</dbReference>
<dbReference type="InterPro" id="IPR018060">
    <property type="entry name" value="HTH_AraC"/>
</dbReference>
<dbReference type="Gene3D" id="2.60.120.280">
    <property type="entry name" value="Regulatory protein AraC"/>
    <property type="match status" value="1"/>
</dbReference>
<dbReference type="EMBL" id="BKAW01000016">
    <property type="protein sequence ID" value="GEQ03960.1"/>
    <property type="molecule type" value="Genomic_DNA"/>
</dbReference>
<keyword evidence="1" id="KW-0805">Transcription regulation</keyword>
<dbReference type="InterPro" id="IPR009057">
    <property type="entry name" value="Homeodomain-like_sf"/>
</dbReference>
<keyword evidence="3" id="KW-0804">Transcription</keyword>
<evidence type="ECO:0000313" key="5">
    <source>
        <dbReference type="EMBL" id="GEQ03960.1"/>
    </source>
</evidence>
<keyword evidence="2" id="KW-0238">DNA-binding</keyword>
<dbReference type="InterPro" id="IPR003313">
    <property type="entry name" value="AraC-bd"/>
</dbReference>
<feature type="domain" description="HTH araC/xylS-type" evidence="4">
    <location>
        <begin position="174"/>
        <end position="272"/>
    </location>
</feature>
<dbReference type="RefSeq" id="WP_073344796.1">
    <property type="nucleotide sequence ID" value="NZ_BKAW01000016.1"/>
</dbReference>
<organism evidence="5 6">
    <name type="scientific">Staphylococcus ureilyticus</name>
    <name type="common">Staphylococcus cohnii subsp. urealyticus</name>
    <dbReference type="NCBI Taxonomy" id="94138"/>
    <lineage>
        <taxon>Bacteria</taxon>
        <taxon>Bacillati</taxon>
        <taxon>Bacillota</taxon>
        <taxon>Bacilli</taxon>
        <taxon>Bacillales</taxon>
        <taxon>Staphylococcaceae</taxon>
        <taxon>Staphylococcus</taxon>
        <taxon>Staphylococcus cohnii species complex</taxon>
    </lineage>
</organism>
<dbReference type="PROSITE" id="PS00041">
    <property type="entry name" value="HTH_ARAC_FAMILY_1"/>
    <property type="match status" value="1"/>
</dbReference>
<evidence type="ECO:0000256" key="2">
    <source>
        <dbReference type="ARBA" id="ARBA00023125"/>
    </source>
</evidence>
<reference evidence="5 6" key="1">
    <citation type="submission" date="2019-07" db="EMBL/GenBank/DDBJ databases">
        <title>Whole genome shotgun sequence of Staphylococcus cohnii subsp. urealyticus NBRC 109766.</title>
        <authorList>
            <person name="Hosoyama A."/>
            <person name="Uohara A."/>
            <person name="Ohji S."/>
            <person name="Ichikawa N."/>
        </authorList>
    </citation>
    <scope>NUCLEOTIDE SEQUENCE [LARGE SCALE GENOMIC DNA]</scope>
    <source>
        <strain evidence="5 6">NBRC 109766</strain>
    </source>
</reference>
<dbReference type="InterPro" id="IPR018062">
    <property type="entry name" value="HTH_AraC-typ_CS"/>
</dbReference>
<dbReference type="SMART" id="SM00342">
    <property type="entry name" value="HTH_ARAC"/>
    <property type="match status" value="1"/>
</dbReference>
<dbReference type="GO" id="GO:0043565">
    <property type="term" value="F:sequence-specific DNA binding"/>
    <property type="evidence" value="ECO:0007669"/>
    <property type="project" value="InterPro"/>
</dbReference>
<dbReference type="InterPro" id="IPR037923">
    <property type="entry name" value="HTH-like"/>
</dbReference>
<evidence type="ECO:0000313" key="6">
    <source>
        <dbReference type="Proteomes" id="UP000321839"/>
    </source>
</evidence>
<protein>
    <submittedName>
        <fullName evidence="5">AraC family transcriptional regulator</fullName>
    </submittedName>
</protein>
<evidence type="ECO:0000256" key="3">
    <source>
        <dbReference type="ARBA" id="ARBA00023163"/>
    </source>
</evidence>
<dbReference type="SUPFAM" id="SSF46689">
    <property type="entry name" value="Homeodomain-like"/>
    <property type="match status" value="2"/>
</dbReference>
<sequence>MQILWKRFQKKHIDANLIECGIEIGVPNVGYKYTVIRDAVLHIVTNGEGVFIYNGKAHTLKEGDMFLLEKGMDVEYKPSFSNPWTYYWIGISGKQILDYLQRCYIVDQHVITNKETSSIRHIIQQICDFSKSIETNNSKDILIMQHLYSLVYQLQEQFPKAFSVNVDIINVDIQRAVAYINSNYQKDIMIVDVANHVNMTRSHLFRLFKKNLNCSPKAYLTYIRMYHASQLLIHSNTLINEIALQVGYKDPLLFSKTFTKHFKVSASEYRNQFSNR</sequence>
<dbReference type="Gene3D" id="1.10.10.60">
    <property type="entry name" value="Homeodomain-like"/>
    <property type="match status" value="2"/>
</dbReference>
<dbReference type="CDD" id="cd06986">
    <property type="entry name" value="cupin_MmsR-like_N"/>
    <property type="match status" value="1"/>
</dbReference>
<name>A0AB34AKJ0_STAUR</name>
<proteinExistence type="predicted"/>
<dbReference type="AlphaFoldDB" id="A0AB34AKJ0"/>
<dbReference type="Pfam" id="PF12833">
    <property type="entry name" value="HTH_18"/>
    <property type="match status" value="1"/>
</dbReference>
<dbReference type="PROSITE" id="PS01124">
    <property type="entry name" value="HTH_ARAC_FAMILY_2"/>
    <property type="match status" value="1"/>
</dbReference>
<dbReference type="Pfam" id="PF02311">
    <property type="entry name" value="AraC_binding"/>
    <property type="match status" value="1"/>
</dbReference>
<dbReference type="PANTHER" id="PTHR43280">
    <property type="entry name" value="ARAC-FAMILY TRANSCRIPTIONAL REGULATOR"/>
    <property type="match status" value="1"/>
</dbReference>
<comment type="caution">
    <text evidence="5">The sequence shown here is derived from an EMBL/GenBank/DDBJ whole genome shotgun (WGS) entry which is preliminary data.</text>
</comment>
<dbReference type="SUPFAM" id="SSF51215">
    <property type="entry name" value="Regulatory protein AraC"/>
    <property type="match status" value="1"/>
</dbReference>
<evidence type="ECO:0000259" key="4">
    <source>
        <dbReference type="PROSITE" id="PS01124"/>
    </source>
</evidence>
<dbReference type="PANTHER" id="PTHR43280:SF30">
    <property type="entry name" value="MMSAB OPERON REGULATORY PROTEIN"/>
    <property type="match status" value="1"/>
</dbReference>
<dbReference type="Proteomes" id="UP000321839">
    <property type="component" value="Unassembled WGS sequence"/>
</dbReference>
<evidence type="ECO:0000256" key="1">
    <source>
        <dbReference type="ARBA" id="ARBA00023015"/>
    </source>
</evidence>
<accession>A0AB34AKJ0</accession>